<keyword evidence="10" id="KW-1185">Reference proteome</keyword>
<evidence type="ECO:0000256" key="8">
    <source>
        <dbReference type="SAM" id="Phobius"/>
    </source>
</evidence>
<keyword evidence="6 8" id="KW-0472">Membrane</keyword>
<evidence type="ECO:0000313" key="10">
    <source>
        <dbReference type="Proteomes" id="UP001266305"/>
    </source>
</evidence>
<evidence type="ECO:0000256" key="3">
    <source>
        <dbReference type="ARBA" id="ARBA00022448"/>
    </source>
</evidence>
<reference evidence="9 10" key="1">
    <citation type="submission" date="2023-05" db="EMBL/GenBank/DDBJ databases">
        <title>B98-5 Cell Line De Novo Hybrid Assembly: An Optical Mapping Approach.</title>
        <authorList>
            <person name="Kananen K."/>
            <person name="Auerbach J.A."/>
            <person name="Kautto E."/>
            <person name="Blachly J.S."/>
        </authorList>
    </citation>
    <scope>NUCLEOTIDE SEQUENCE [LARGE SCALE GENOMIC DNA]</scope>
    <source>
        <strain evidence="9">B95-8</strain>
        <tissue evidence="9">Cell line</tissue>
    </source>
</reference>
<comment type="caution">
    <text evidence="9">The sequence shown here is derived from an EMBL/GenBank/DDBJ whole genome shotgun (WGS) entry which is preliminary data.</text>
</comment>
<comment type="similarity">
    <text evidence="2">Belongs to the HRG family.</text>
</comment>
<evidence type="ECO:0000256" key="5">
    <source>
        <dbReference type="ARBA" id="ARBA00022989"/>
    </source>
</evidence>
<feature type="transmembrane region" description="Helical" evidence="8">
    <location>
        <begin position="12"/>
        <end position="32"/>
    </location>
</feature>
<dbReference type="PRINTS" id="PR02095">
    <property type="entry name" value="TRNSPORTRHRG"/>
</dbReference>
<dbReference type="EMBL" id="JASSZA010000009">
    <property type="protein sequence ID" value="KAK2101241.1"/>
    <property type="molecule type" value="Genomic_DNA"/>
</dbReference>
<evidence type="ECO:0000256" key="6">
    <source>
        <dbReference type="ARBA" id="ARBA00023136"/>
    </source>
</evidence>
<keyword evidence="3" id="KW-0813">Transport</keyword>
<evidence type="ECO:0000313" key="9">
    <source>
        <dbReference type="EMBL" id="KAK2101241.1"/>
    </source>
</evidence>
<dbReference type="InterPro" id="IPR026218">
    <property type="entry name" value="HRG"/>
</dbReference>
<keyword evidence="5 8" id="KW-1133">Transmembrane helix</keyword>
<proteinExistence type="inferred from homology"/>
<protein>
    <submittedName>
        <fullName evidence="9">Uncharacterized protein</fullName>
    </submittedName>
</protein>
<evidence type="ECO:0000256" key="4">
    <source>
        <dbReference type="ARBA" id="ARBA00022692"/>
    </source>
</evidence>
<name>A0ABQ9UWM4_SAGOE</name>
<feature type="region of interest" description="Disordered" evidence="7">
    <location>
        <begin position="67"/>
        <end position="100"/>
    </location>
</feature>
<organism evidence="9 10">
    <name type="scientific">Saguinus oedipus</name>
    <name type="common">Cotton-top tamarin</name>
    <name type="synonym">Oedipomidas oedipus</name>
    <dbReference type="NCBI Taxonomy" id="9490"/>
    <lineage>
        <taxon>Eukaryota</taxon>
        <taxon>Metazoa</taxon>
        <taxon>Chordata</taxon>
        <taxon>Craniata</taxon>
        <taxon>Vertebrata</taxon>
        <taxon>Euteleostomi</taxon>
        <taxon>Mammalia</taxon>
        <taxon>Eutheria</taxon>
        <taxon>Euarchontoglires</taxon>
        <taxon>Primates</taxon>
        <taxon>Haplorrhini</taxon>
        <taxon>Platyrrhini</taxon>
        <taxon>Cebidae</taxon>
        <taxon>Callitrichinae</taxon>
        <taxon>Saguinus</taxon>
    </lineage>
</organism>
<evidence type="ECO:0000256" key="2">
    <source>
        <dbReference type="ARBA" id="ARBA00006203"/>
    </source>
</evidence>
<dbReference type="Proteomes" id="UP001266305">
    <property type="component" value="Unassembled WGS sequence"/>
</dbReference>
<keyword evidence="4 8" id="KW-0812">Transmembrane</keyword>
<sequence length="263" mass="27315">MAPSRLQLGLRAAYSGVSSVAGFSVFLVWTVVYGQPGTAAMGGLAGTRGAGRGAGVGSCSRTLLPSGASPGSGWGVDSKTTVGGRGPARARAPGHSRCLHPGVPTARGCLGTDPPRRRGHRSRHVACRPTIVSPPRTRDAGPLLPQTHVRARRSLPRRAEKEAVGRDEGWGGWASPPPPSSADPLPGEPWAQTHREDRAGISHKLDILFPPTSVPFCRPSPAAPRPRSAALRSPAAPSVPQGGKGKHRRGDRRSGLSTFGHAV</sequence>
<feature type="compositionally biased region" description="Low complexity" evidence="7">
    <location>
        <begin position="225"/>
        <end position="238"/>
    </location>
</feature>
<evidence type="ECO:0000256" key="7">
    <source>
        <dbReference type="SAM" id="MobiDB-lite"/>
    </source>
</evidence>
<gene>
    <name evidence="9" type="ORF">P7K49_018907</name>
</gene>
<feature type="compositionally biased region" description="Basic and acidic residues" evidence="7">
    <location>
        <begin position="157"/>
        <end position="169"/>
    </location>
</feature>
<comment type="subcellular location">
    <subcellularLocation>
        <location evidence="1">Membrane</location>
        <topology evidence="1">Multi-pass membrane protein</topology>
    </subcellularLocation>
</comment>
<accession>A0ABQ9UWM4</accession>
<feature type="region of interest" description="Disordered" evidence="7">
    <location>
        <begin position="216"/>
        <end position="263"/>
    </location>
</feature>
<feature type="region of interest" description="Disordered" evidence="7">
    <location>
        <begin position="131"/>
        <end position="192"/>
    </location>
</feature>
<evidence type="ECO:0000256" key="1">
    <source>
        <dbReference type="ARBA" id="ARBA00004141"/>
    </source>
</evidence>